<evidence type="ECO:0000256" key="4">
    <source>
        <dbReference type="ARBA" id="ARBA00022692"/>
    </source>
</evidence>
<keyword evidence="12" id="KW-0739">Sodium transport</keyword>
<feature type="transmembrane region" description="Helical" evidence="15">
    <location>
        <begin position="314"/>
        <end position="335"/>
    </location>
</feature>
<dbReference type="PANTHER" id="PTHR45897">
    <property type="entry name" value="HIGH-AFFINITY CHOLINE TRANSPORTER 1"/>
    <property type="match status" value="1"/>
</dbReference>
<feature type="transmembrane region" description="Helical" evidence="15">
    <location>
        <begin position="471"/>
        <end position="494"/>
    </location>
</feature>
<keyword evidence="3" id="KW-0813">Transport</keyword>
<feature type="transmembrane region" description="Helical" evidence="15">
    <location>
        <begin position="81"/>
        <end position="101"/>
    </location>
</feature>
<evidence type="ECO:0000313" key="17">
    <source>
        <dbReference type="RefSeq" id="XP_013401056.1"/>
    </source>
</evidence>
<keyword evidence="9" id="KW-0406">Ion transport</keyword>
<keyword evidence="7 15" id="KW-1133">Transmembrane helix</keyword>
<keyword evidence="10 15" id="KW-0472">Membrane</keyword>
<evidence type="ECO:0000256" key="9">
    <source>
        <dbReference type="ARBA" id="ARBA00023065"/>
    </source>
</evidence>
<name>A0A1S3ISZ3_LINAN</name>
<evidence type="ECO:0000256" key="8">
    <source>
        <dbReference type="ARBA" id="ARBA00023053"/>
    </source>
</evidence>
<evidence type="ECO:0000256" key="1">
    <source>
        <dbReference type="ARBA" id="ARBA00004141"/>
    </source>
</evidence>
<dbReference type="PROSITE" id="PS50283">
    <property type="entry name" value="NA_SOLUT_SYMP_3"/>
    <property type="match status" value="1"/>
</dbReference>
<keyword evidence="16" id="KW-1185">Reference proteome</keyword>
<evidence type="ECO:0000256" key="5">
    <source>
        <dbReference type="ARBA" id="ARBA00022847"/>
    </source>
</evidence>
<sequence length="548" mass="60006">MAVQVPGLIAIIVSYVVVFAIGLWAAWKNRRQCCREKVEDVFLAGRDIGLWLGMFTLTATWVDGSMIAGTVEGVFSQGMPAVMVPLGYAVTLVLAGLFYVERMRSRGYITMLDAFEKKFGEVMTVLMFIPALSGDLFWCAATLASLGTTLTVVIGMDHSTAVIVSTAVVLAYTLFGGLYSVSYTDVIQVFLLFIGLGVAAPFALSRPSVTPLPDSMTTWVGEVQPKRIATFIDVALQIILGGIPFQPLFQRVLAVKTIRKAQIVCYAGAVGTVLGTIPPVLLGLAAASSNWTETAYEGTIPIPQEDKKFICSLVLQYLCPFVVSMFGLGAMSAAVMSSADSLILSSSSLFSGNVWRVLRRHKAKDQELVWVMRFFMLVFAVVAAYLAIKIESIFSLATQFLEIVYVVLFPQLTAVLFVDFTNAYGSIVGYILSWVIRGLSGEPMLSLQPVIFWPFYDHEANGGEGEQLFPHRTFCVIVAFIAILGVSYVTDFFFKNDILPRRFDICRSVVNSTDITEKTENTDSSPRTTGTDNKVFQESNGEPKNTVL</sequence>
<dbReference type="InParanoid" id="A0A1S3ISZ3"/>
<keyword evidence="4 15" id="KW-0812">Transmembrane</keyword>
<evidence type="ECO:0000256" key="12">
    <source>
        <dbReference type="ARBA" id="ARBA00023201"/>
    </source>
</evidence>
<dbReference type="GO" id="GO:0005307">
    <property type="term" value="F:choline:sodium symporter activity"/>
    <property type="evidence" value="ECO:0007669"/>
    <property type="project" value="TreeGrafter"/>
</dbReference>
<dbReference type="RefSeq" id="XP_013401056.1">
    <property type="nucleotide sequence ID" value="XM_013545602.1"/>
</dbReference>
<dbReference type="AlphaFoldDB" id="A0A1S3ISZ3"/>
<dbReference type="InterPro" id="IPR052244">
    <property type="entry name" value="Choline_transporter"/>
</dbReference>
<dbReference type="InterPro" id="IPR038377">
    <property type="entry name" value="Na/Glc_symporter_sf"/>
</dbReference>
<feature type="region of interest" description="Disordered" evidence="14">
    <location>
        <begin position="516"/>
        <end position="548"/>
    </location>
</feature>
<dbReference type="GO" id="GO:0005886">
    <property type="term" value="C:plasma membrane"/>
    <property type="evidence" value="ECO:0007669"/>
    <property type="project" value="TreeGrafter"/>
</dbReference>
<proteinExistence type="inferred from homology"/>
<evidence type="ECO:0000256" key="3">
    <source>
        <dbReference type="ARBA" id="ARBA00022448"/>
    </source>
</evidence>
<keyword evidence="11" id="KW-0325">Glycoprotein</keyword>
<dbReference type="CDD" id="cd11474">
    <property type="entry name" value="SLC5sbd_CHT"/>
    <property type="match status" value="1"/>
</dbReference>
<comment type="subcellular location">
    <subcellularLocation>
        <location evidence="1">Membrane</location>
        <topology evidence="1">Multi-pass membrane protein</topology>
    </subcellularLocation>
</comment>
<accession>A0A1S3ISZ3</accession>
<evidence type="ECO:0000256" key="6">
    <source>
        <dbReference type="ARBA" id="ARBA00022979"/>
    </source>
</evidence>
<feature type="transmembrane region" description="Helical" evidence="15">
    <location>
        <begin position="122"/>
        <end position="146"/>
    </location>
</feature>
<evidence type="ECO:0000256" key="14">
    <source>
        <dbReference type="SAM" id="MobiDB-lite"/>
    </source>
</evidence>
<evidence type="ECO:0000313" key="16">
    <source>
        <dbReference type="Proteomes" id="UP000085678"/>
    </source>
</evidence>
<dbReference type="Gene3D" id="1.20.1730.10">
    <property type="entry name" value="Sodium/glucose cotransporter"/>
    <property type="match status" value="1"/>
</dbReference>
<gene>
    <name evidence="17" type="primary">LOC106166941</name>
</gene>
<feature type="transmembrane region" description="Helical" evidence="15">
    <location>
        <begin position="158"/>
        <end position="179"/>
    </location>
</feature>
<dbReference type="Pfam" id="PF00474">
    <property type="entry name" value="SSF"/>
    <property type="match status" value="1"/>
</dbReference>
<feature type="transmembrane region" description="Helical" evidence="15">
    <location>
        <begin position="6"/>
        <end position="27"/>
    </location>
</feature>
<organism evidence="16 17">
    <name type="scientific">Lingula anatina</name>
    <name type="common">Brachiopod</name>
    <name type="synonym">Lingula unguis</name>
    <dbReference type="NCBI Taxonomy" id="7574"/>
    <lineage>
        <taxon>Eukaryota</taxon>
        <taxon>Metazoa</taxon>
        <taxon>Spiralia</taxon>
        <taxon>Lophotrochozoa</taxon>
        <taxon>Brachiopoda</taxon>
        <taxon>Linguliformea</taxon>
        <taxon>Lingulata</taxon>
        <taxon>Lingulida</taxon>
        <taxon>Linguloidea</taxon>
        <taxon>Lingulidae</taxon>
        <taxon>Lingula</taxon>
    </lineage>
</organism>
<dbReference type="Proteomes" id="UP000085678">
    <property type="component" value="Unplaced"/>
</dbReference>
<evidence type="ECO:0000256" key="7">
    <source>
        <dbReference type="ARBA" id="ARBA00022989"/>
    </source>
</evidence>
<feature type="transmembrane region" description="Helical" evidence="15">
    <location>
        <begin position="186"/>
        <end position="204"/>
    </location>
</feature>
<keyword evidence="8" id="KW-0915">Sodium</keyword>
<dbReference type="KEGG" id="lak:106166941"/>
<feature type="transmembrane region" description="Helical" evidence="15">
    <location>
        <begin position="48"/>
        <end position="69"/>
    </location>
</feature>
<protein>
    <submittedName>
        <fullName evidence="17">High-affinity choline transporter 1</fullName>
    </submittedName>
</protein>
<dbReference type="GeneID" id="106166941"/>
<reference evidence="17" key="1">
    <citation type="submission" date="2025-08" db="UniProtKB">
        <authorList>
            <consortium name="RefSeq"/>
        </authorList>
    </citation>
    <scope>IDENTIFICATION</scope>
    <source>
        <tissue evidence="17">Gonads</tissue>
    </source>
</reference>
<dbReference type="OrthoDB" id="546820at2759"/>
<keyword evidence="6" id="KW-0530">Neurotransmitter biosynthesis</keyword>
<evidence type="ECO:0000256" key="13">
    <source>
        <dbReference type="RuleBase" id="RU362091"/>
    </source>
</evidence>
<comment type="similarity">
    <text evidence="2 13">Belongs to the sodium:solute symporter (SSF) (TC 2.A.21) family.</text>
</comment>
<evidence type="ECO:0000256" key="10">
    <source>
        <dbReference type="ARBA" id="ARBA00023136"/>
    </source>
</evidence>
<evidence type="ECO:0000256" key="11">
    <source>
        <dbReference type="ARBA" id="ARBA00023180"/>
    </source>
</evidence>
<evidence type="ECO:0000256" key="15">
    <source>
        <dbReference type="SAM" id="Phobius"/>
    </source>
</evidence>
<dbReference type="PANTHER" id="PTHR45897:SF4">
    <property type="entry name" value="HIGH-AFFINITY CHOLINE TRANSPORTER 1"/>
    <property type="match status" value="1"/>
</dbReference>
<dbReference type="InterPro" id="IPR001734">
    <property type="entry name" value="Na/solute_symporter"/>
</dbReference>
<dbReference type="GO" id="GO:0008292">
    <property type="term" value="P:acetylcholine biosynthetic process"/>
    <property type="evidence" value="ECO:0007669"/>
    <property type="project" value="TreeGrafter"/>
</dbReference>
<evidence type="ECO:0000256" key="2">
    <source>
        <dbReference type="ARBA" id="ARBA00006434"/>
    </source>
</evidence>
<feature type="transmembrane region" description="Helical" evidence="15">
    <location>
        <begin position="228"/>
        <end position="249"/>
    </location>
</feature>
<feature type="compositionally biased region" description="Polar residues" evidence="14">
    <location>
        <begin position="522"/>
        <end position="548"/>
    </location>
</feature>
<feature type="transmembrane region" description="Helical" evidence="15">
    <location>
        <begin position="370"/>
        <end position="388"/>
    </location>
</feature>
<keyword evidence="5" id="KW-0769">Symport</keyword>